<dbReference type="PANTHER" id="PTHR30469">
    <property type="entry name" value="MULTIDRUG RESISTANCE PROTEIN MDTA"/>
    <property type="match status" value="1"/>
</dbReference>
<dbReference type="InterPro" id="IPR058625">
    <property type="entry name" value="MdtA-like_BSH"/>
</dbReference>
<evidence type="ECO:0000256" key="4">
    <source>
        <dbReference type="SAM" id="SignalP"/>
    </source>
</evidence>
<dbReference type="RefSeq" id="WP_264776057.1">
    <property type="nucleotide sequence ID" value="NZ_AP026560.1"/>
</dbReference>
<dbReference type="Gene3D" id="1.10.287.470">
    <property type="entry name" value="Helix hairpin bin"/>
    <property type="match status" value="1"/>
</dbReference>
<dbReference type="Pfam" id="PF25917">
    <property type="entry name" value="BSH_RND"/>
    <property type="match status" value="1"/>
</dbReference>
<gene>
    <name evidence="6" type="ORF">DAETH_01450</name>
</gene>
<dbReference type="SUPFAM" id="SSF111369">
    <property type="entry name" value="HlyD-like secretion proteins"/>
    <property type="match status" value="2"/>
</dbReference>
<name>A0ABN6RD93_9DEIO</name>
<feature type="coiled-coil region" evidence="2">
    <location>
        <begin position="122"/>
        <end position="237"/>
    </location>
</feature>
<evidence type="ECO:0000256" key="2">
    <source>
        <dbReference type="SAM" id="Coils"/>
    </source>
</evidence>
<dbReference type="NCBIfam" id="TIGR01730">
    <property type="entry name" value="RND_mfp"/>
    <property type="match status" value="1"/>
</dbReference>
<keyword evidence="2" id="KW-0175">Coiled coil</keyword>
<dbReference type="PROSITE" id="PS51257">
    <property type="entry name" value="PROKAR_LIPOPROTEIN"/>
    <property type="match status" value="1"/>
</dbReference>
<keyword evidence="4" id="KW-0732">Signal</keyword>
<sequence>MPHFPLRLTLPLTLALLLAACSPGGQQGAGSGSGNARPAATRNDLDAAPAKTTALAVRTVPARTGTLNVQRTASARLRADRDSNVAAQASGTVERLLAQEGDRVRAGQVVVQLDDTGARQALENARLQAQQAQISLDQARTNTGQATASLGAAVQAAEASLAKARQDAASAENLYRLGGISQADLSAARSALAQAQSGLAQARNNLAQNGRGGQSSLALLQTQLETAQAGVRQAQENLGRTAVEAPFAGVIASLAVEVGEFASQGSPVFRLVDEGSVKATFNVTPADAAALTPGTRLNLGYGGVNYVAVVEDASGVAGTDRLVPVTARVQGGGNLPVGGTAQVRYRATLGNGVLVPTGAIQVEGGENAVYVVQGGTARRVPVTVVAESQGRVAVRGVTAGASVIYPVPPSLQDGASIRVGTPTAQAGGQNP</sequence>
<dbReference type="PANTHER" id="PTHR30469:SF15">
    <property type="entry name" value="HLYD FAMILY OF SECRETION PROTEINS"/>
    <property type="match status" value="1"/>
</dbReference>
<comment type="similarity">
    <text evidence="1">Belongs to the membrane fusion protein (MFP) (TC 8.A.1) family.</text>
</comment>
<feature type="chain" id="PRO_5046141649" description="Multidrug resistance protein MdtA-like barrel-sandwich hybrid domain-containing protein" evidence="4">
    <location>
        <begin position="29"/>
        <end position="431"/>
    </location>
</feature>
<evidence type="ECO:0000256" key="3">
    <source>
        <dbReference type="SAM" id="MobiDB-lite"/>
    </source>
</evidence>
<organism evidence="6 7">
    <name type="scientific">Deinococcus aetherius</name>
    <dbReference type="NCBI Taxonomy" id="200252"/>
    <lineage>
        <taxon>Bacteria</taxon>
        <taxon>Thermotogati</taxon>
        <taxon>Deinococcota</taxon>
        <taxon>Deinococci</taxon>
        <taxon>Deinococcales</taxon>
        <taxon>Deinococcaceae</taxon>
        <taxon>Deinococcus</taxon>
    </lineage>
</organism>
<protein>
    <recommendedName>
        <fullName evidence="5">Multidrug resistance protein MdtA-like barrel-sandwich hybrid domain-containing protein</fullName>
    </recommendedName>
</protein>
<proteinExistence type="inferred from homology"/>
<dbReference type="Proteomes" id="UP001064971">
    <property type="component" value="Chromosome"/>
</dbReference>
<feature type="domain" description="Multidrug resistance protein MdtA-like barrel-sandwich hybrid" evidence="5">
    <location>
        <begin position="83"/>
        <end position="272"/>
    </location>
</feature>
<keyword evidence="7" id="KW-1185">Reference proteome</keyword>
<reference evidence="6" key="1">
    <citation type="submission" date="2022-07" db="EMBL/GenBank/DDBJ databases">
        <title>Complete Genome Sequence of the Radioresistant Bacterium Deinococcus aetherius ST0316, Isolated from the Air Dust collected in Lower Stratosphere above Japan.</title>
        <authorList>
            <person name="Satoh K."/>
            <person name="Hagiwara K."/>
            <person name="Katsumata K."/>
            <person name="Kubo A."/>
            <person name="Yokobori S."/>
            <person name="Yamagishi A."/>
            <person name="Oono Y."/>
            <person name="Narumi I."/>
        </authorList>
    </citation>
    <scope>NUCLEOTIDE SEQUENCE</scope>
    <source>
        <strain evidence="6">ST0316</strain>
    </source>
</reference>
<evidence type="ECO:0000256" key="1">
    <source>
        <dbReference type="ARBA" id="ARBA00009477"/>
    </source>
</evidence>
<dbReference type="Gene3D" id="2.40.50.100">
    <property type="match status" value="2"/>
</dbReference>
<dbReference type="Gene3D" id="2.40.420.20">
    <property type="match status" value="1"/>
</dbReference>
<evidence type="ECO:0000313" key="6">
    <source>
        <dbReference type="EMBL" id="BDP40176.1"/>
    </source>
</evidence>
<accession>A0ABN6RD93</accession>
<dbReference type="Gene3D" id="1.20.1600.10">
    <property type="entry name" value="Outer membrane efflux proteins (OEP)"/>
    <property type="match status" value="1"/>
</dbReference>
<evidence type="ECO:0000313" key="7">
    <source>
        <dbReference type="Proteomes" id="UP001064971"/>
    </source>
</evidence>
<dbReference type="InterPro" id="IPR006143">
    <property type="entry name" value="RND_pump_MFP"/>
</dbReference>
<evidence type="ECO:0000259" key="5">
    <source>
        <dbReference type="Pfam" id="PF25917"/>
    </source>
</evidence>
<feature type="signal peptide" evidence="4">
    <location>
        <begin position="1"/>
        <end position="28"/>
    </location>
</feature>
<feature type="region of interest" description="Disordered" evidence="3">
    <location>
        <begin position="25"/>
        <end position="50"/>
    </location>
</feature>
<dbReference type="EMBL" id="AP026560">
    <property type="protein sequence ID" value="BDP40176.1"/>
    <property type="molecule type" value="Genomic_DNA"/>
</dbReference>
<dbReference type="SUPFAM" id="SSF56954">
    <property type="entry name" value="Outer membrane efflux proteins (OEP)"/>
    <property type="match status" value="1"/>
</dbReference>